<evidence type="ECO:0000256" key="2">
    <source>
        <dbReference type="SAM" id="MobiDB-lite"/>
    </source>
</evidence>
<feature type="coiled-coil region" evidence="1">
    <location>
        <begin position="111"/>
        <end position="138"/>
    </location>
</feature>
<sequence>MLTAGAKTSQARSAALGAGLLLCLAVLSWQIALRASGASLDTEAEPAATAANSQTVAKEHGEPGQPRIPPTAAAGGTSAAESTRVHPPKGPAKRQQVMKEAQLVEKERHLVQREQHALREEEELVKREEANLQQEQSALQSGHTKEFRKLARAQEELTKHLRKSALEAQKLSDSERKQRAQIDGLPIEQWEARTSQKHDKTIQVHAKLAVKAAALERQQQLLEERKRRVAQRQLALA</sequence>
<feature type="region of interest" description="Disordered" evidence="2">
    <location>
        <begin position="44"/>
        <end position="93"/>
    </location>
</feature>
<keyword evidence="1" id="KW-0175">Coiled coil</keyword>
<proteinExistence type="predicted"/>
<evidence type="ECO:0000256" key="1">
    <source>
        <dbReference type="SAM" id="Coils"/>
    </source>
</evidence>
<feature type="coiled-coil region" evidence="1">
    <location>
        <begin position="205"/>
        <end position="232"/>
    </location>
</feature>
<evidence type="ECO:0000313" key="3">
    <source>
        <dbReference type="EMBL" id="CAE4649360.1"/>
    </source>
</evidence>
<name>A0A7S4W3J7_9DINO</name>
<dbReference type="EMBL" id="HBNR01073309">
    <property type="protein sequence ID" value="CAE4649360.1"/>
    <property type="molecule type" value="Transcribed_RNA"/>
</dbReference>
<feature type="compositionally biased region" description="Low complexity" evidence="2">
    <location>
        <begin position="71"/>
        <end position="82"/>
    </location>
</feature>
<accession>A0A7S4W3J7</accession>
<reference evidence="3" key="1">
    <citation type="submission" date="2021-01" db="EMBL/GenBank/DDBJ databases">
        <authorList>
            <person name="Corre E."/>
            <person name="Pelletier E."/>
            <person name="Niang G."/>
            <person name="Scheremetjew M."/>
            <person name="Finn R."/>
            <person name="Kale V."/>
            <person name="Holt S."/>
            <person name="Cochrane G."/>
            <person name="Meng A."/>
            <person name="Brown T."/>
            <person name="Cohen L."/>
        </authorList>
    </citation>
    <scope>NUCLEOTIDE SEQUENCE</scope>
    <source>
        <strain evidence="3">CCMP3105</strain>
    </source>
</reference>
<dbReference type="AlphaFoldDB" id="A0A7S4W3J7"/>
<protein>
    <submittedName>
        <fullName evidence="3">Uncharacterized protein</fullName>
    </submittedName>
</protein>
<organism evidence="3">
    <name type="scientific">Alexandrium monilatum</name>
    <dbReference type="NCBI Taxonomy" id="311494"/>
    <lineage>
        <taxon>Eukaryota</taxon>
        <taxon>Sar</taxon>
        <taxon>Alveolata</taxon>
        <taxon>Dinophyceae</taxon>
        <taxon>Gonyaulacales</taxon>
        <taxon>Pyrocystaceae</taxon>
        <taxon>Alexandrium</taxon>
    </lineage>
</organism>
<gene>
    <name evidence="3" type="ORF">AMON00008_LOCUS52006</name>
</gene>